<gene>
    <name evidence="5" type="ORF">T472_0200850</name>
</gene>
<dbReference type="GO" id="GO:0008410">
    <property type="term" value="F:CoA-transferase activity"/>
    <property type="evidence" value="ECO:0007669"/>
    <property type="project" value="InterPro"/>
</dbReference>
<dbReference type="AlphaFoldDB" id="V7I9F1"/>
<dbReference type="PANTHER" id="PTHR43293:SF1">
    <property type="entry name" value="ACETATE COA-TRANSFERASE YDIF"/>
    <property type="match status" value="1"/>
</dbReference>
<dbReference type="PIRSF" id="PIRSF000858">
    <property type="entry name" value="SCOT-t"/>
    <property type="match status" value="1"/>
</dbReference>
<proteinExistence type="inferred from homology"/>
<dbReference type="eggNOG" id="COG4670">
    <property type="taxonomic scope" value="Bacteria"/>
</dbReference>
<evidence type="ECO:0000313" key="6">
    <source>
        <dbReference type="Proteomes" id="UP000017747"/>
    </source>
</evidence>
<keyword evidence="2 3" id="KW-0808">Transferase</keyword>
<dbReference type="RefSeq" id="WP_023388095.1">
    <property type="nucleotide sequence ID" value="NZ_AXUN02000013.1"/>
</dbReference>
<comment type="similarity">
    <text evidence="1 3">Belongs to the 3-oxoacid CoA-transferase family.</text>
</comment>
<dbReference type="InterPro" id="IPR004165">
    <property type="entry name" value="CoA_trans_fam_I"/>
</dbReference>
<reference evidence="5 6" key="1">
    <citation type="journal article" date="2014" name="Genome Announc.">
        <title>Genome Sequence of Youngiibacter fragilis, the Type Strain of the Genus Youngiibacter.</title>
        <authorList>
            <person name="Wawrik C.B."/>
            <person name="Callaghan A.V."/>
            <person name="Stamps B.W."/>
            <person name="Wawrik B."/>
        </authorList>
    </citation>
    <scope>NUCLEOTIDE SEQUENCE [LARGE SCALE GENOMIC DNA]</scope>
    <source>
        <strain evidence="5 6">232.1</strain>
    </source>
</reference>
<dbReference type="Proteomes" id="UP000017747">
    <property type="component" value="Unassembled WGS sequence"/>
</dbReference>
<keyword evidence="6" id="KW-1185">Reference proteome</keyword>
<evidence type="ECO:0000256" key="2">
    <source>
        <dbReference type="ARBA" id="ARBA00022679"/>
    </source>
</evidence>
<comment type="caution">
    <text evidence="5">The sequence shown here is derived from an EMBL/GenBank/DDBJ whole genome shotgun (WGS) entry which is preliminary data.</text>
</comment>
<organism evidence="5 6">
    <name type="scientific">Youngiibacter fragilis 232.1</name>
    <dbReference type="NCBI Taxonomy" id="994573"/>
    <lineage>
        <taxon>Bacteria</taxon>
        <taxon>Bacillati</taxon>
        <taxon>Bacillota</taxon>
        <taxon>Clostridia</taxon>
        <taxon>Eubacteriales</taxon>
        <taxon>Clostridiaceae</taxon>
        <taxon>Youngiibacter</taxon>
    </lineage>
</organism>
<dbReference type="InterPro" id="IPR037171">
    <property type="entry name" value="NagB/RpiA_transferase-like"/>
</dbReference>
<dbReference type="SMART" id="SM00882">
    <property type="entry name" value="CoA_trans"/>
    <property type="match status" value="1"/>
</dbReference>
<dbReference type="OrthoDB" id="9778604at2"/>
<dbReference type="Gene3D" id="3.40.1080.10">
    <property type="entry name" value="Glutaconate Coenzyme A-transferase"/>
    <property type="match status" value="2"/>
</dbReference>
<dbReference type="EMBL" id="AXUN02000013">
    <property type="protein sequence ID" value="ETA82468.1"/>
    <property type="molecule type" value="Genomic_DNA"/>
</dbReference>
<evidence type="ECO:0000256" key="4">
    <source>
        <dbReference type="PIRSR" id="PIRSR000858-1"/>
    </source>
</evidence>
<feature type="active site" description="5-glutamyl coenzyme A thioester intermediate" evidence="4">
    <location>
        <position position="327"/>
    </location>
</feature>
<evidence type="ECO:0000256" key="1">
    <source>
        <dbReference type="ARBA" id="ARBA00007154"/>
    </source>
</evidence>
<dbReference type="SUPFAM" id="SSF100950">
    <property type="entry name" value="NagB/RpiA/CoA transferase-like"/>
    <property type="match status" value="2"/>
</dbReference>
<dbReference type="PANTHER" id="PTHR43293">
    <property type="entry name" value="ACETATE COA-TRANSFERASE YDIF"/>
    <property type="match status" value="1"/>
</dbReference>
<protein>
    <submittedName>
        <fullName evidence="5">CoA transferase</fullName>
    </submittedName>
</protein>
<accession>V7I9F1</accession>
<name>V7I9F1_9CLOT</name>
<dbReference type="PATRIC" id="fig|994573.3.peg.152"/>
<evidence type="ECO:0000256" key="3">
    <source>
        <dbReference type="PIRNR" id="PIRNR000858"/>
    </source>
</evidence>
<dbReference type="Pfam" id="PF01144">
    <property type="entry name" value="CoA_trans"/>
    <property type="match status" value="1"/>
</dbReference>
<sequence length="520" mass="55299">MGKVITADIAAGIVKDSDTLGIGGFVGFGAPEELLMALEERFVTAGKPLNITVFHGAGTGDGKDRGGNHLAHEGLVRRIICAHLGLEPKMSKLIVENKMEAFLVPQGVASHMLRATGGKKPGVLTHVGLKTFADPRVEACKVNQLSRDSGFEIVSLMEIKEKEYLLYDTVPLDVCFIKGTYADEAGNVTLHKEAVYVDQLEMATATRNSGGTVIVQVEKIVKTGTLDPRQVKVPSFLIDYIVLAPDFSRNPQGFHSGTYMPELNGEARIPLSAIKPIPLDERKVCGRIGASFLKEGALVNLGIGVAEAVAAVAAEEGINHRIVLSIESGAVGGVPVGGLGIGAAINPDALISQCSNFDIYDGGGIDLAYLGCAQVDRVGNVNVSKFGGRVVGPGGFINITQNAKSVFFCGSMTAGKYDIRVGDGKLDIVTDGDKVKFVDEVEQITFSGDYAREIGQNVYYITERALFKLTGDGVTLIEVAPGVDVEKDILGKMEFTPKIAEDLKVMNPKIFTDAIMGLEL</sequence>
<evidence type="ECO:0000313" key="5">
    <source>
        <dbReference type="EMBL" id="ETA82468.1"/>
    </source>
</evidence>
<dbReference type="GO" id="GO:0046952">
    <property type="term" value="P:ketone body catabolic process"/>
    <property type="evidence" value="ECO:0007669"/>
    <property type="project" value="InterPro"/>
</dbReference>
<dbReference type="STRING" id="994573.T472_0200850"/>
<dbReference type="InterPro" id="IPR014388">
    <property type="entry name" value="3-oxoacid_CoA-transferase"/>
</dbReference>